<name>A0AAD3DQ69_9CHLO</name>
<feature type="compositionally biased region" description="Low complexity" evidence="1">
    <location>
        <begin position="600"/>
        <end position="609"/>
    </location>
</feature>
<keyword evidence="3" id="KW-1185">Reference proteome</keyword>
<feature type="region of interest" description="Disordered" evidence="1">
    <location>
        <begin position="216"/>
        <end position="318"/>
    </location>
</feature>
<organism evidence="2 3">
    <name type="scientific">Astrephomene gubernaculifera</name>
    <dbReference type="NCBI Taxonomy" id="47775"/>
    <lineage>
        <taxon>Eukaryota</taxon>
        <taxon>Viridiplantae</taxon>
        <taxon>Chlorophyta</taxon>
        <taxon>core chlorophytes</taxon>
        <taxon>Chlorophyceae</taxon>
        <taxon>CS clade</taxon>
        <taxon>Chlamydomonadales</taxon>
        <taxon>Astrephomenaceae</taxon>
        <taxon>Astrephomene</taxon>
    </lineage>
</organism>
<gene>
    <name evidence="2" type="ORF">Agub_g6013</name>
</gene>
<evidence type="ECO:0000313" key="2">
    <source>
        <dbReference type="EMBL" id="GFR44927.1"/>
    </source>
</evidence>
<feature type="compositionally biased region" description="Basic and acidic residues" evidence="1">
    <location>
        <begin position="248"/>
        <end position="261"/>
    </location>
</feature>
<feature type="compositionally biased region" description="Basic and acidic residues" evidence="1">
    <location>
        <begin position="296"/>
        <end position="309"/>
    </location>
</feature>
<feature type="compositionally biased region" description="Acidic residues" evidence="1">
    <location>
        <begin position="270"/>
        <end position="289"/>
    </location>
</feature>
<dbReference type="Proteomes" id="UP001054857">
    <property type="component" value="Unassembled WGS sequence"/>
</dbReference>
<feature type="non-terminal residue" evidence="2">
    <location>
        <position position="1"/>
    </location>
</feature>
<feature type="region of interest" description="Disordered" evidence="1">
    <location>
        <begin position="1033"/>
        <end position="1058"/>
    </location>
</feature>
<evidence type="ECO:0000256" key="1">
    <source>
        <dbReference type="SAM" id="MobiDB-lite"/>
    </source>
</evidence>
<protein>
    <submittedName>
        <fullName evidence="2">Uncharacterized protein</fullName>
    </submittedName>
</protein>
<feature type="region of interest" description="Disordered" evidence="1">
    <location>
        <begin position="337"/>
        <end position="361"/>
    </location>
</feature>
<feature type="region of interest" description="Disordered" evidence="1">
    <location>
        <begin position="772"/>
        <end position="808"/>
    </location>
</feature>
<reference evidence="2 3" key="1">
    <citation type="journal article" date="2021" name="Sci. Rep.">
        <title>Genome sequencing of the multicellular alga Astrephomene provides insights into convergent evolution of germ-soma differentiation.</title>
        <authorList>
            <person name="Yamashita S."/>
            <person name="Yamamoto K."/>
            <person name="Matsuzaki R."/>
            <person name="Suzuki S."/>
            <person name="Yamaguchi H."/>
            <person name="Hirooka S."/>
            <person name="Minakuchi Y."/>
            <person name="Miyagishima S."/>
            <person name="Kawachi M."/>
            <person name="Toyoda A."/>
            <person name="Nozaki H."/>
        </authorList>
    </citation>
    <scope>NUCLEOTIDE SEQUENCE [LARGE SCALE GENOMIC DNA]</scope>
    <source>
        <strain evidence="2 3">NIES-4017</strain>
    </source>
</reference>
<evidence type="ECO:0000313" key="3">
    <source>
        <dbReference type="Proteomes" id="UP001054857"/>
    </source>
</evidence>
<sequence length="1349" mass="136908">MALPGGRTDPSAHLYATIVEGVCSRLAGHLGAATELTSQLTRYSCVELRLAPTAHVVQVLAQRCSSTAQLRNLLLAVAHVSAEHQSQRLLARAVLAGCCCGGNRLGDLVTALLQLAAPPVAEPAAPQQQKQQPPASNPALLGGILGVRSRYLPRCPAAADGNNNSGGAEASGDADDSSSAVAAAADAAATATAQEAFAALTVDFIRLSADESDLPSDDFAVPQGPPVLASSAAPDLNPDYNGRGNAAVDRHSAGDYADQEKGAVGAGNADDTEEEGEDEDEEEEEEEEQLFSILRSRSDPKAAPKRKAEGAPPKPPTAFVTAADAAAKKKAKTATESATAAQGACGSGDDPEAGTGSCSDGQCGPCPTSLAAAAAVVVEAVQLAVLLQQGGQQGGQPKQQQQQRCGPEALGLLAAAVAERLFPLDPALASSWALRMVRQCFGSGGGSADGGCFAGAAGVSNIGTTAAAAAARCCAPHLVAVLGLPLLMHAAEEELLLMLRKGRPTTAETAAATAAAGEAAGAAGVITTTLRAVRQQQQQHGDSGGSGGGGVACRPVGVLLAAVAALDGEGEEAVWGLLSRGLRRALRLGGGGGGGGGALEGAAEAQGQRPRGGYGGGRGSDEGGEAAAGVADVRLAVEVLAAVEVVVTEMELYGGSGGGGGTGATDPAAAAGAAPDSTIDSRLDALFLKPSLLLLPPPPPSASIPAYDTSSHAGRRSSSVTAAAATAAALRAVQLHVPYCCSIPLLSAYERLVNAALAALLHTGPAGAGPVAAAGLNPPGPNARLASGGNTAAVTQHHHHQQQQQHQQRLEAERWRLKELLASIQSRKEHLGAGGGGGGRGGRPMGHPTAAAAAAAMGPQAAVVVGDRGFACRCLEEFGRLGKEHLKKYTGVQRGRWQRDAKPVLLQPTLNAATAAQRYKYLQAASELRLVTLYEVDCWEALHTALGLQLMRGSTGPQPPSEPPTATGSPAEDLLSRLALAGPSLADPRTLVALMRALDAALREELMAGVVGVGEGGCGGVMSGSGALQPAGFMKQQQPQPEGGAGGLTEGGQVKLQKEEEEEVERRRAAAAERIAELVLQAFVAAEELVMEAEAAEEAEAAAAATHPPPAGVAGLSCRRRRLQSHQGWQLALLDVVSRWPPLHAPLVERLSRLASDSALTATLDEPQVMGLAAALACMSSVRRLSSSSGGGVGGGGGGGAAEARYVWWLPPRQQRQQPAAAAATEVVAVPGPALAEAVLAALPLGPSAPQLRFSATFLVAYLRRCGVMDTWVVYDSPSLYGDEACRGASAAVSRNTCRTAGHTGSSDGWADPKPLKVLDAVADAEGMVRLDPHAPTIQQPQQPMQQQQ</sequence>
<accession>A0AAD3DQ69</accession>
<comment type="caution">
    <text evidence="2">The sequence shown here is derived from an EMBL/GenBank/DDBJ whole genome shotgun (WGS) entry which is preliminary data.</text>
</comment>
<feature type="region of interest" description="Disordered" evidence="1">
    <location>
        <begin position="596"/>
        <end position="625"/>
    </location>
</feature>
<dbReference type="EMBL" id="BMAR01000008">
    <property type="protein sequence ID" value="GFR44927.1"/>
    <property type="molecule type" value="Genomic_DNA"/>
</dbReference>
<proteinExistence type="predicted"/>